<proteinExistence type="predicted"/>
<name>B2ZXM9_9CAUD</name>
<reference evidence="2 3" key="1">
    <citation type="journal article" date="2010" name="Virology">
        <title>A jumbo phage infecting the phytopathogen Ralstonia solanacearum defines a new lineage of the Myoviridae family.</title>
        <authorList>
            <person name="Yamada T."/>
            <person name="Satoh S."/>
            <person name="Ishikawa H."/>
            <person name="Fujiwara A."/>
            <person name="Kawasaki T."/>
            <person name="Fujie M."/>
            <person name="Ogata H."/>
        </authorList>
    </citation>
    <scope>NUCLEOTIDE SEQUENCE [LARGE SCALE GENOMIC DNA]</scope>
</reference>
<evidence type="ECO:0000313" key="3">
    <source>
        <dbReference type="Proteomes" id="UP000001034"/>
    </source>
</evidence>
<protein>
    <submittedName>
        <fullName evidence="2">Uncharacterized protein</fullName>
    </submittedName>
</protein>
<dbReference type="EMBL" id="AB366653">
    <property type="protein sequence ID" value="BAG41455.1"/>
    <property type="molecule type" value="Genomic_DNA"/>
</dbReference>
<evidence type="ECO:0000256" key="1">
    <source>
        <dbReference type="SAM" id="MobiDB-lite"/>
    </source>
</evidence>
<feature type="region of interest" description="Disordered" evidence="1">
    <location>
        <begin position="193"/>
        <end position="228"/>
    </location>
</feature>
<feature type="compositionally biased region" description="Basic and acidic residues" evidence="1">
    <location>
        <begin position="205"/>
        <end position="228"/>
    </location>
</feature>
<dbReference type="Proteomes" id="UP000001034">
    <property type="component" value="Segment"/>
</dbReference>
<keyword evidence="3" id="KW-1185">Reference proteome</keyword>
<dbReference type="KEGG" id="vg:6369811"/>
<accession>B2ZXM9</accession>
<dbReference type="GeneID" id="6369811"/>
<dbReference type="RefSeq" id="YP_001949885.1">
    <property type="nucleotide sequence ID" value="NC_010811.2"/>
</dbReference>
<evidence type="ECO:0000313" key="2">
    <source>
        <dbReference type="EMBL" id="BAG41455.1"/>
    </source>
</evidence>
<sequence length="228" mass="25677">MLKKDILGNASAKSLTEAFRCGECLHFNKHPHSTRDTVCKDEGVKAIGIAPKCFTPDITKITGNTDQFVQLVSLFQSYTHQERRIFLGLLRASKKKGHPIGTPLYFRIGNDFVSNYLCGFVAGYSSTGDLMLMGSPDQKGRGRTFVSFLERDAQDLLTASQWRAKRQELVAEHKLVDPANRVVKRQSVVDTYEPPSIDTVPQSWLDKRDESGTKRGTKRKDTYEFQVS</sequence>
<organism evidence="2 3">
    <name type="scientific">Ralstonia phage phiRSL1</name>
    <dbReference type="NCBI Taxonomy" id="1980924"/>
    <lineage>
        <taxon>Viruses</taxon>
        <taxon>Duplodnaviria</taxon>
        <taxon>Heunggongvirae</taxon>
        <taxon>Uroviricota</taxon>
        <taxon>Caudoviricetes</taxon>
        <taxon>Mieseafarmvirus</taxon>
        <taxon>Mieseafarmvirus RSL1</taxon>
    </lineage>
</organism>